<dbReference type="PANTHER" id="PTHR33630:SF9">
    <property type="entry name" value="CUTINASE 4"/>
    <property type="match status" value="1"/>
</dbReference>
<dbReference type="AlphaFoldDB" id="A0A4R0G5W3"/>
<dbReference type="GO" id="GO:0052689">
    <property type="term" value="F:carboxylic ester hydrolase activity"/>
    <property type="evidence" value="ECO:0007669"/>
    <property type="project" value="UniProtKB-KW"/>
</dbReference>
<keyword evidence="3" id="KW-0378">Hydrolase</keyword>
<sequence>MNGRRIRTGGRRLPAFVAAAVVAVAGLAVAPLTFAAEAPRNTCPELEIIGARGTTERPGLGVVLTPLAQQITREVPQTVRTTALDYPASANYTASVRQGVAEVQRVLAATAATCPDTRFVLAGYSQGADVMGDALVGGGSRLAPGAALPADLAARVSAVLLFGDPTFTAGEPFNVTDGRRSGVFPRGSGRLNAFADRTQSYCNANDRFCQGGFSLAAHLNYRGFHGQATAFVAARTTTPTPRR</sequence>
<protein>
    <submittedName>
        <fullName evidence="5">Cutinase family protein</fullName>
    </submittedName>
</protein>
<proteinExistence type="inferred from homology"/>
<dbReference type="Proteomes" id="UP000292274">
    <property type="component" value="Unassembled WGS sequence"/>
</dbReference>
<name>A0A4R0G5W3_9ACTN</name>
<dbReference type="SUPFAM" id="SSF53474">
    <property type="entry name" value="alpha/beta-Hydrolases"/>
    <property type="match status" value="1"/>
</dbReference>
<evidence type="ECO:0000313" key="5">
    <source>
        <dbReference type="EMBL" id="TCB92160.1"/>
    </source>
</evidence>
<evidence type="ECO:0000256" key="2">
    <source>
        <dbReference type="ARBA" id="ARBA00022487"/>
    </source>
</evidence>
<evidence type="ECO:0000313" key="6">
    <source>
        <dbReference type="Proteomes" id="UP000292274"/>
    </source>
</evidence>
<evidence type="ECO:0000256" key="3">
    <source>
        <dbReference type="ARBA" id="ARBA00022801"/>
    </source>
</evidence>
<dbReference type="Gene3D" id="3.40.50.1820">
    <property type="entry name" value="alpha/beta hydrolase"/>
    <property type="match status" value="1"/>
</dbReference>
<dbReference type="SMART" id="SM01110">
    <property type="entry name" value="Cutinase"/>
    <property type="match status" value="1"/>
</dbReference>
<dbReference type="RefSeq" id="WP_131307725.1">
    <property type="nucleotide sequence ID" value="NZ_SJJR01000022.1"/>
</dbReference>
<dbReference type="PANTHER" id="PTHR33630">
    <property type="entry name" value="CUTINASE RV1984C-RELATED-RELATED"/>
    <property type="match status" value="1"/>
</dbReference>
<keyword evidence="2" id="KW-0719">Serine esterase</keyword>
<evidence type="ECO:0000256" key="1">
    <source>
        <dbReference type="ARBA" id="ARBA00007534"/>
    </source>
</evidence>
<reference evidence="5 6" key="1">
    <citation type="submission" date="2019-02" db="EMBL/GenBank/DDBJ databases">
        <title>Jishengella sp. nov., isolated from a root of Zingiber montanum.</title>
        <authorList>
            <person name="Kuncharoen N."/>
            <person name="Kudo T."/>
            <person name="Masahiro Y."/>
            <person name="Ohkuma M."/>
            <person name="Tanasupawat S."/>
        </authorList>
    </citation>
    <scope>NUCLEOTIDE SEQUENCE [LARGE SCALE GENOMIC DNA]</scope>
    <source>
        <strain evidence="5 6">PLAI 1-1</strain>
    </source>
</reference>
<organism evidence="5 6">
    <name type="scientific">Micromonospora zingiberis</name>
    <dbReference type="NCBI Taxonomy" id="2053011"/>
    <lineage>
        <taxon>Bacteria</taxon>
        <taxon>Bacillati</taxon>
        <taxon>Actinomycetota</taxon>
        <taxon>Actinomycetes</taxon>
        <taxon>Micromonosporales</taxon>
        <taxon>Micromonosporaceae</taxon>
        <taxon>Micromonospora</taxon>
    </lineage>
</organism>
<accession>A0A4R0G5W3</accession>
<comment type="caution">
    <text evidence="5">The sequence shown here is derived from an EMBL/GenBank/DDBJ whole genome shotgun (WGS) entry which is preliminary data.</text>
</comment>
<dbReference type="Pfam" id="PF01083">
    <property type="entry name" value="Cutinase"/>
    <property type="match status" value="1"/>
</dbReference>
<gene>
    <name evidence="5" type="ORF">E0H26_24655</name>
</gene>
<evidence type="ECO:0000256" key="4">
    <source>
        <dbReference type="ARBA" id="ARBA00023157"/>
    </source>
</evidence>
<comment type="similarity">
    <text evidence="1">Belongs to the cutinase family.</text>
</comment>
<dbReference type="InterPro" id="IPR000675">
    <property type="entry name" value="Cutinase/axe"/>
</dbReference>
<dbReference type="EMBL" id="SJJR01000022">
    <property type="protein sequence ID" value="TCB92160.1"/>
    <property type="molecule type" value="Genomic_DNA"/>
</dbReference>
<keyword evidence="6" id="KW-1185">Reference proteome</keyword>
<dbReference type="OrthoDB" id="3690529at2"/>
<keyword evidence="4" id="KW-1015">Disulfide bond</keyword>
<dbReference type="InterPro" id="IPR029058">
    <property type="entry name" value="AB_hydrolase_fold"/>
</dbReference>